<proteinExistence type="predicted"/>
<evidence type="ECO:0000259" key="1">
    <source>
        <dbReference type="Pfam" id="PF14528"/>
    </source>
</evidence>
<organism evidence="2 3">
    <name type="scientific">Symbiodinium natans</name>
    <dbReference type="NCBI Taxonomy" id="878477"/>
    <lineage>
        <taxon>Eukaryota</taxon>
        <taxon>Sar</taxon>
        <taxon>Alveolata</taxon>
        <taxon>Dinophyceae</taxon>
        <taxon>Suessiales</taxon>
        <taxon>Symbiodiniaceae</taxon>
        <taxon>Symbiodinium</taxon>
    </lineage>
</organism>
<dbReference type="Gene3D" id="3.10.28.10">
    <property type="entry name" value="Homing endonucleases"/>
    <property type="match status" value="1"/>
</dbReference>
<name>A0A812G3I0_9DINO</name>
<reference evidence="2" key="1">
    <citation type="submission" date="2021-02" db="EMBL/GenBank/DDBJ databases">
        <authorList>
            <person name="Dougan E. K."/>
            <person name="Rhodes N."/>
            <person name="Thang M."/>
            <person name="Chan C."/>
        </authorList>
    </citation>
    <scope>NUCLEOTIDE SEQUENCE</scope>
</reference>
<dbReference type="InterPro" id="IPR027434">
    <property type="entry name" value="Homing_endonucl"/>
</dbReference>
<dbReference type="SUPFAM" id="SSF55608">
    <property type="entry name" value="Homing endonucleases"/>
    <property type="match status" value="2"/>
</dbReference>
<dbReference type="EMBL" id="CAJNDS010000002">
    <property type="protein sequence ID" value="CAE6911498.1"/>
    <property type="molecule type" value="Genomic_DNA"/>
</dbReference>
<accession>A0A812G3I0</accession>
<keyword evidence="3" id="KW-1185">Reference proteome</keyword>
<dbReference type="Proteomes" id="UP000604046">
    <property type="component" value="Unassembled WGS sequence"/>
</dbReference>
<dbReference type="GO" id="GO:0004519">
    <property type="term" value="F:endonuclease activity"/>
    <property type="evidence" value="ECO:0007669"/>
    <property type="project" value="InterPro"/>
</dbReference>
<evidence type="ECO:0000313" key="3">
    <source>
        <dbReference type="Proteomes" id="UP000604046"/>
    </source>
</evidence>
<dbReference type="AlphaFoldDB" id="A0A812G3I0"/>
<feature type="domain" description="Homing endonuclease LAGLIDADG" evidence="1">
    <location>
        <begin position="203"/>
        <end position="266"/>
    </location>
</feature>
<dbReference type="InterPro" id="IPR004860">
    <property type="entry name" value="LAGLIDADG_dom"/>
</dbReference>
<protein>
    <submittedName>
        <fullName evidence="2">USP protein</fullName>
    </submittedName>
</protein>
<comment type="caution">
    <text evidence="2">The sequence shown here is derived from an EMBL/GenBank/DDBJ whole genome shotgun (WGS) entry which is preliminary data.</text>
</comment>
<dbReference type="Pfam" id="PF14528">
    <property type="entry name" value="LAGLIDADG_3"/>
    <property type="match status" value="1"/>
</dbReference>
<gene>
    <name evidence="2" type="primary">USP</name>
    <name evidence="2" type="ORF">SNAT2548_LOCUS118</name>
</gene>
<evidence type="ECO:0000313" key="2">
    <source>
        <dbReference type="EMBL" id="CAE6911498.1"/>
    </source>
</evidence>
<sequence>MKLLRLHSDQTLLSLAMSTCAGTPLTLQQLQRRFEQLRRFQARLRLPAASYFEAIGRRYRLPLRAEHAEPRKHVSVRVRDYLAGFFDGDGCVQGTGGCVKLSVTQTQSSSSVLLFFRNVLGGGIIRHTATVGLWRPCLMWQVYAQTAQRAAAVLLGSSCCKRSQLAIASQWRQHLRLQACALADLKRLKREEPPPVSCPSWHYLAGFFDAEGSISTRRPAYVRLDIGQKHPQVLQAFEVFLAAQGVHCSIYRDRKNAFHRLTIHRSADCKYVLASLVAAGLRAKRKAARIAMNICKQDFHEVRSKLQAEAGNQGRYRRLSLLGLARAESIRGLQKQLWRFEGPGRGVLESQLEKLQEDHKLRCAEERLQLLRSDIRSLLAAGASSHCVLTSMPAYSVSDATSTYVMSTLRNYKRECSAHTNTTATWGFPERGTPYIPQIL</sequence>